<feature type="transmembrane region" description="Helical" evidence="1">
    <location>
        <begin position="173"/>
        <end position="199"/>
    </location>
</feature>
<reference evidence="2 3" key="1">
    <citation type="submission" date="2016-12" db="EMBL/GenBank/DDBJ databases">
        <title>Discovery of methanogenic haloarchaea.</title>
        <authorList>
            <person name="Sorokin D.Y."/>
            <person name="Makarova K.S."/>
            <person name="Abbas B."/>
            <person name="Ferrer M."/>
            <person name="Golyshin P.N."/>
        </authorList>
    </citation>
    <scope>NUCLEOTIDE SEQUENCE [LARGE SCALE GENOMIC DNA]</scope>
    <source>
        <strain evidence="2">AMET1</strain>
    </source>
</reference>
<evidence type="ECO:0000313" key="2">
    <source>
        <dbReference type="EMBL" id="OUJ19531.1"/>
    </source>
</evidence>
<protein>
    <submittedName>
        <fullName evidence="2">ABC-type transport system permease involved in multi-copper enzyme maturation</fullName>
    </submittedName>
</protein>
<evidence type="ECO:0000256" key="1">
    <source>
        <dbReference type="SAM" id="Phobius"/>
    </source>
</evidence>
<keyword evidence="3" id="KW-1185">Reference proteome</keyword>
<dbReference type="AlphaFoldDB" id="A0A1Y3GDJ5"/>
<dbReference type="Proteomes" id="UP000195137">
    <property type="component" value="Unassembled WGS sequence"/>
</dbReference>
<keyword evidence="1" id="KW-0812">Transmembrane</keyword>
<dbReference type="PANTHER" id="PTHR43471">
    <property type="entry name" value="ABC TRANSPORTER PERMEASE"/>
    <property type="match status" value="1"/>
</dbReference>
<feature type="transmembrane region" description="Helical" evidence="1">
    <location>
        <begin position="20"/>
        <end position="39"/>
    </location>
</feature>
<accession>A0A1Y3GDJ5</accession>
<name>A0A1Y3GDJ5_9EURY</name>
<organism evidence="2 3">
    <name type="scientific">Methanonatronarchaeum thermophilum</name>
    <dbReference type="NCBI Taxonomy" id="1927129"/>
    <lineage>
        <taxon>Archaea</taxon>
        <taxon>Methanobacteriati</taxon>
        <taxon>Methanobacteriota</taxon>
        <taxon>Methanonatronarchaeia</taxon>
        <taxon>Methanonatronarchaeales</taxon>
        <taxon>Methanonatronarchaeaceae</taxon>
        <taxon>Methanonatronarchaeum</taxon>
    </lineage>
</organism>
<feature type="transmembrane region" description="Helical" evidence="1">
    <location>
        <begin position="262"/>
        <end position="281"/>
    </location>
</feature>
<keyword evidence="1" id="KW-0472">Membrane</keyword>
<dbReference type="GO" id="GO:0005886">
    <property type="term" value="C:plasma membrane"/>
    <property type="evidence" value="ECO:0007669"/>
    <property type="project" value="UniProtKB-SubCell"/>
</dbReference>
<sequence>MKWHYIAKKDFEDAIRSKVFLILIGIFILIVAGGVYAVSLIPEGFFREEIPLTSDFAVIALQSIFIVFVPLIALVAVFSSIAGERDSNSLRVLLSFPYTRLDVVLGKFIGRALVVTIPILIGFIVATFVIIGLYEELAIGNYLIFIALTILLAWSFIGIGIGFSAAAKTRTMAIGLAAGVYLLFLIFWDIIYLLIHYVIKGGVPGIGQWPEWLVWIDSVNPISAFGYLSSKYIGLEQFHEFANPLMLTGKETLPFYLTEPALILYLLLWMIVPVILGYIYFQKSDIS</sequence>
<dbReference type="Pfam" id="PF12679">
    <property type="entry name" value="ABC2_membrane_2"/>
    <property type="match status" value="1"/>
</dbReference>
<gene>
    <name evidence="2" type="ORF">AMET1_0202</name>
</gene>
<dbReference type="PANTHER" id="PTHR43471:SF1">
    <property type="entry name" value="ABC TRANSPORTER PERMEASE PROTEIN NOSY-RELATED"/>
    <property type="match status" value="1"/>
</dbReference>
<keyword evidence="1" id="KW-1133">Transmembrane helix</keyword>
<feature type="transmembrane region" description="Helical" evidence="1">
    <location>
        <begin position="139"/>
        <end position="161"/>
    </location>
</feature>
<feature type="transmembrane region" description="Helical" evidence="1">
    <location>
        <begin position="108"/>
        <end position="133"/>
    </location>
</feature>
<evidence type="ECO:0000313" key="3">
    <source>
        <dbReference type="Proteomes" id="UP000195137"/>
    </source>
</evidence>
<feature type="transmembrane region" description="Helical" evidence="1">
    <location>
        <begin position="59"/>
        <end position="81"/>
    </location>
</feature>
<comment type="caution">
    <text evidence="2">The sequence shown here is derived from an EMBL/GenBank/DDBJ whole genome shotgun (WGS) entry which is preliminary data.</text>
</comment>
<dbReference type="GO" id="GO:0140359">
    <property type="term" value="F:ABC-type transporter activity"/>
    <property type="evidence" value="ECO:0007669"/>
    <property type="project" value="InterPro"/>
</dbReference>
<proteinExistence type="predicted"/>
<dbReference type="EMBL" id="MRZU01000002">
    <property type="protein sequence ID" value="OUJ19531.1"/>
    <property type="molecule type" value="Genomic_DNA"/>
</dbReference>